<comment type="caution">
    <text evidence="1">The sequence shown here is derived from an EMBL/GenBank/DDBJ whole genome shotgun (WGS) entry which is preliminary data.</text>
</comment>
<proteinExistence type="predicted"/>
<gene>
    <name evidence="1" type="ORF">PHLCEN_2v12174</name>
</gene>
<evidence type="ECO:0000313" key="2">
    <source>
        <dbReference type="Proteomes" id="UP000186601"/>
    </source>
</evidence>
<reference evidence="1 2" key="1">
    <citation type="submission" date="2018-02" db="EMBL/GenBank/DDBJ databases">
        <title>Genome sequence of the basidiomycete white-rot fungus Phlebia centrifuga.</title>
        <authorList>
            <person name="Granchi Z."/>
            <person name="Peng M."/>
            <person name="de Vries R.P."/>
            <person name="Hilden K."/>
            <person name="Makela M.R."/>
            <person name="Grigoriev I."/>
            <person name="Riley R."/>
        </authorList>
    </citation>
    <scope>NUCLEOTIDE SEQUENCE [LARGE SCALE GENOMIC DNA]</scope>
    <source>
        <strain evidence="1 2">FBCC195</strain>
    </source>
</reference>
<organism evidence="1 2">
    <name type="scientific">Hermanssonia centrifuga</name>
    <dbReference type="NCBI Taxonomy" id="98765"/>
    <lineage>
        <taxon>Eukaryota</taxon>
        <taxon>Fungi</taxon>
        <taxon>Dikarya</taxon>
        <taxon>Basidiomycota</taxon>
        <taxon>Agaricomycotina</taxon>
        <taxon>Agaricomycetes</taxon>
        <taxon>Polyporales</taxon>
        <taxon>Meruliaceae</taxon>
        <taxon>Hermanssonia</taxon>
    </lineage>
</organism>
<keyword evidence="2" id="KW-1185">Reference proteome</keyword>
<dbReference type="Proteomes" id="UP000186601">
    <property type="component" value="Unassembled WGS sequence"/>
</dbReference>
<evidence type="ECO:0000313" key="1">
    <source>
        <dbReference type="EMBL" id="PSR71964.1"/>
    </source>
</evidence>
<dbReference type="AlphaFoldDB" id="A0A2R6NHV4"/>
<dbReference type="EMBL" id="MLYV02001230">
    <property type="protein sequence ID" value="PSR71964.1"/>
    <property type="molecule type" value="Genomic_DNA"/>
</dbReference>
<sequence>MLYEIAEYKTQEPIRSSTVEWFVESSTDVVNANLSKNGVTTSGRRERGNGIPYQLLATGVSNANQVDVWYEV</sequence>
<name>A0A2R6NHV4_9APHY</name>
<accession>A0A2R6NHV4</accession>
<protein>
    <submittedName>
        <fullName evidence="1">Uncharacterized protein</fullName>
    </submittedName>
</protein>